<accession>A0A4R4IZ00</accession>
<organism evidence="2 3">
    <name type="scientific">Photorhabdus luminescens subsp. mexicana</name>
    <dbReference type="NCBI Taxonomy" id="2100167"/>
    <lineage>
        <taxon>Bacteria</taxon>
        <taxon>Pseudomonadati</taxon>
        <taxon>Pseudomonadota</taxon>
        <taxon>Gammaproteobacteria</taxon>
        <taxon>Enterobacterales</taxon>
        <taxon>Morganellaceae</taxon>
        <taxon>Photorhabdus</taxon>
    </lineage>
</organism>
<feature type="compositionally biased region" description="Polar residues" evidence="1">
    <location>
        <begin position="66"/>
        <end position="87"/>
    </location>
</feature>
<sequence length="133" mass="14544">MQIRATINRLLFPELVEYLESFPRGQRSSALVALANRAYLRGSSRIASPQPKRAASELKRSKGKTQKTADPGNSTATNAQRQKPSTNEDSEELNKMLRQKDEAGVVESNIQSQPVNKAVSEGSIESSSQRGAD</sequence>
<name>A0A4R4IZ00_PHOLU</name>
<proteinExistence type="predicted"/>
<dbReference type="Proteomes" id="UP000295550">
    <property type="component" value="Unassembled WGS sequence"/>
</dbReference>
<feature type="region of interest" description="Disordered" evidence="1">
    <location>
        <begin position="42"/>
        <end position="133"/>
    </location>
</feature>
<dbReference type="AlphaFoldDB" id="A0A4R4IZ00"/>
<evidence type="ECO:0000313" key="2">
    <source>
        <dbReference type="EMBL" id="TDB45579.1"/>
    </source>
</evidence>
<reference evidence="2 3" key="1">
    <citation type="journal article" date="2019" name="Int. J. Syst. Evol. Microbiol.">
        <title>Photorhabdus khanii subsp. guanajuatensis subsp. nov., isolated from Heterorhabditis atacamensis, and Photorhabdus luminescens subsp. mexicana subsp. nov., isolated from Heterorhabditis mexicana entomopathogenic nematodes.</title>
        <authorList>
            <person name="Machado R.A.R."/>
            <person name="Bruno P."/>
            <person name="Arce C.C.M."/>
            <person name="Liechti N."/>
            <person name="Kohler A."/>
            <person name="Bernal J."/>
            <person name="Bruggmann R."/>
            <person name="Turlings T.C.J."/>
        </authorList>
    </citation>
    <scope>NUCLEOTIDE SEQUENCE [LARGE SCALE GENOMIC DNA]</scope>
    <source>
        <strain evidence="2 3">MEX47-22</strain>
    </source>
</reference>
<evidence type="ECO:0000256" key="1">
    <source>
        <dbReference type="SAM" id="MobiDB-lite"/>
    </source>
</evidence>
<dbReference type="EMBL" id="PUJX01000028">
    <property type="protein sequence ID" value="TDB45579.1"/>
    <property type="molecule type" value="Genomic_DNA"/>
</dbReference>
<gene>
    <name evidence="2" type="ORF">C5468_20300</name>
</gene>
<feature type="compositionally biased region" description="Basic and acidic residues" evidence="1">
    <location>
        <begin position="92"/>
        <end position="103"/>
    </location>
</feature>
<feature type="compositionally biased region" description="Polar residues" evidence="1">
    <location>
        <begin position="123"/>
        <end position="133"/>
    </location>
</feature>
<protein>
    <submittedName>
        <fullName evidence="2">Uncharacterized protein</fullName>
    </submittedName>
</protein>
<dbReference type="RefSeq" id="WP_132347713.1">
    <property type="nucleotide sequence ID" value="NZ_CAWOLF010000028.1"/>
</dbReference>
<evidence type="ECO:0000313" key="3">
    <source>
        <dbReference type="Proteomes" id="UP000295550"/>
    </source>
</evidence>
<comment type="caution">
    <text evidence="2">The sequence shown here is derived from an EMBL/GenBank/DDBJ whole genome shotgun (WGS) entry which is preliminary data.</text>
</comment>